<sequence>MSTIQDSRAAAPSPADGPAGSDPPSPAEPAASAPAGLTPDQRRRKALLRFAISITVLNLVGHLLLGFEQPPIVPILAVLVSYAAHLGLEAVDAWAHQRRPEYAGGPREVFYFLLPAHIAALACAMLLFTSTIWPYLFAVVAAAASKYVFRVRVRGRLRHFLNPSNLGISVVLLTMPLVGFTPPYMFLNNTDHTLDVLIPLGVLMAGTLLNGKLTRKMPLILGWVGGYVLQAVLRTVFFDDVLLATLGMMTGVPFVLYMNYMITDPGTSPVDPRRQVLFGVSVALVYGVLVVAQVSYAIFFALVLVCAIRGLLLFLGERGVPLPGLRQPSGASAPAPQGS</sequence>
<reference evidence="3 4" key="1">
    <citation type="submission" date="2018-11" db="EMBL/GenBank/DDBJ databases">
        <title>Sequencing the genomes of 1000 actinobacteria strains.</title>
        <authorList>
            <person name="Klenk H.-P."/>
        </authorList>
    </citation>
    <scope>NUCLEOTIDE SEQUENCE [LARGE SCALE GENOMIC DNA]</scope>
    <source>
        <strain evidence="3 4">DSM 15700</strain>
    </source>
</reference>
<dbReference type="AlphaFoldDB" id="A0A3N4ZFW9"/>
<feature type="region of interest" description="Disordered" evidence="1">
    <location>
        <begin position="1"/>
        <end position="37"/>
    </location>
</feature>
<proteinExistence type="predicted"/>
<feature type="transmembrane region" description="Helical" evidence="2">
    <location>
        <begin position="243"/>
        <end position="263"/>
    </location>
</feature>
<evidence type="ECO:0000256" key="1">
    <source>
        <dbReference type="SAM" id="MobiDB-lite"/>
    </source>
</evidence>
<gene>
    <name evidence="3" type="ORF">EDD34_0278</name>
</gene>
<keyword evidence="2" id="KW-1133">Transmembrane helix</keyword>
<keyword evidence="2" id="KW-0812">Transmembrane</keyword>
<feature type="transmembrane region" description="Helical" evidence="2">
    <location>
        <begin position="46"/>
        <end position="65"/>
    </location>
</feature>
<feature type="transmembrane region" description="Helical" evidence="2">
    <location>
        <begin position="71"/>
        <end position="88"/>
    </location>
</feature>
<dbReference type="Proteomes" id="UP000280501">
    <property type="component" value="Unassembled WGS sequence"/>
</dbReference>
<feature type="transmembrane region" description="Helical" evidence="2">
    <location>
        <begin position="218"/>
        <end position="237"/>
    </location>
</feature>
<protein>
    <recommendedName>
        <fullName evidence="5">Enediyne biosynthesis protein UnbU</fullName>
    </recommendedName>
</protein>
<accession>A0A3N4ZFW9</accession>
<feature type="transmembrane region" description="Helical" evidence="2">
    <location>
        <begin position="275"/>
        <end position="292"/>
    </location>
</feature>
<feature type="transmembrane region" description="Helical" evidence="2">
    <location>
        <begin position="109"/>
        <end position="129"/>
    </location>
</feature>
<evidence type="ECO:0000313" key="4">
    <source>
        <dbReference type="Proteomes" id="UP000280501"/>
    </source>
</evidence>
<keyword evidence="4" id="KW-1185">Reference proteome</keyword>
<feature type="transmembrane region" description="Helical" evidence="2">
    <location>
        <begin position="298"/>
        <end position="316"/>
    </location>
</feature>
<feature type="transmembrane region" description="Helical" evidence="2">
    <location>
        <begin position="165"/>
        <end position="186"/>
    </location>
</feature>
<feature type="compositionally biased region" description="Low complexity" evidence="1">
    <location>
        <begin position="1"/>
        <end position="20"/>
    </location>
</feature>
<feature type="transmembrane region" description="Helical" evidence="2">
    <location>
        <begin position="135"/>
        <end position="153"/>
    </location>
</feature>
<keyword evidence="2" id="KW-0472">Membrane</keyword>
<evidence type="ECO:0000256" key="2">
    <source>
        <dbReference type="SAM" id="Phobius"/>
    </source>
</evidence>
<evidence type="ECO:0008006" key="5">
    <source>
        <dbReference type="Google" id="ProtNLM"/>
    </source>
</evidence>
<evidence type="ECO:0000313" key="3">
    <source>
        <dbReference type="EMBL" id="RPF19715.1"/>
    </source>
</evidence>
<dbReference type="EMBL" id="RKQZ01000001">
    <property type="protein sequence ID" value="RPF19715.1"/>
    <property type="molecule type" value="Genomic_DNA"/>
</dbReference>
<dbReference type="RefSeq" id="WP_211341462.1">
    <property type="nucleotide sequence ID" value="NZ_RKQZ01000001.1"/>
</dbReference>
<comment type="caution">
    <text evidence="3">The sequence shown here is derived from an EMBL/GenBank/DDBJ whole genome shotgun (WGS) entry which is preliminary data.</text>
</comment>
<name>A0A3N4ZFW9_9MICO</name>
<organism evidence="3 4">
    <name type="scientific">Myceligenerans xiligouense</name>
    <dbReference type="NCBI Taxonomy" id="253184"/>
    <lineage>
        <taxon>Bacteria</taxon>
        <taxon>Bacillati</taxon>
        <taxon>Actinomycetota</taxon>
        <taxon>Actinomycetes</taxon>
        <taxon>Micrococcales</taxon>
        <taxon>Promicromonosporaceae</taxon>
        <taxon>Myceligenerans</taxon>
    </lineage>
</organism>
<feature type="transmembrane region" description="Helical" evidence="2">
    <location>
        <begin position="192"/>
        <end position="211"/>
    </location>
</feature>